<dbReference type="EMBL" id="BMJM01000007">
    <property type="protein sequence ID" value="GGE14810.1"/>
    <property type="molecule type" value="Genomic_DNA"/>
</dbReference>
<dbReference type="InterPro" id="IPR006076">
    <property type="entry name" value="FAD-dep_OxRdtase"/>
</dbReference>
<proteinExistence type="predicted"/>
<evidence type="ECO:0000313" key="3">
    <source>
        <dbReference type="EMBL" id="GGE14810.1"/>
    </source>
</evidence>
<protein>
    <submittedName>
        <fullName evidence="3">Oxidoreductase</fullName>
    </submittedName>
</protein>
<dbReference type="InterPro" id="IPR036188">
    <property type="entry name" value="FAD/NAD-bd_sf"/>
</dbReference>
<accession>A0A916ZUG0</accession>
<dbReference type="GO" id="GO:0016491">
    <property type="term" value="F:oxidoreductase activity"/>
    <property type="evidence" value="ECO:0007669"/>
    <property type="project" value="UniProtKB-KW"/>
</dbReference>
<organism evidence="3 4">
    <name type="scientific">Sandarakinorhabdus glacialis</name>
    <dbReference type="NCBI Taxonomy" id="1614636"/>
    <lineage>
        <taxon>Bacteria</taxon>
        <taxon>Pseudomonadati</taxon>
        <taxon>Pseudomonadota</taxon>
        <taxon>Alphaproteobacteria</taxon>
        <taxon>Sphingomonadales</taxon>
        <taxon>Sphingosinicellaceae</taxon>
        <taxon>Sandarakinorhabdus</taxon>
    </lineage>
</organism>
<name>A0A916ZUG0_9SPHN</name>
<dbReference type="Gene3D" id="3.50.50.60">
    <property type="entry name" value="FAD/NAD(P)-binding domain"/>
    <property type="match status" value="1"/>
</dbReference>
<feature type="domain" description="FAD dependent oxidoreductase" evidence="2">
    <location>
        <begin position="8"/>
        <end position="360"/>
    </location>
</feature>
<evidence type="ECO:0000256" key="1">
    <source>
        <dbReference type="ARBA" id="ARBA00023002"/>
    </source>
</evidence>
<reference evidence="3" key="2">
    <citation type="submission" date="2020-09" db="EMBL/GenBank/DDBJ databases">
        <authorList>
            <person name="Sun Q."/>
            <person name="Zhou Y."/>
        </authorList>
    </citation>
    <scope>NUCLEOTIDE SEQUENCE</scope>
    <source>
        <strain evidence="3">CGMCC 1.15519</strain>
    </source>
</reference>
<dbReference type="GO" id="GO:0005737">
    <property type="term" value="C:cytoplasm"/>
    <property type="evidence" value="ECO:0007669"/>
    <property type="project" value="TreeGrafter"/>
</dbReference>
<keyword evidence="4" id="KW-1185">Reference proteome</keyword>
<dbReference type="Pfam" id="PF01266">
    <property type="entry name" value="DAO"/>
    <property type="match status" value="1"/>
</dbReference>
<reference evidence="3" key="1">
    <citation type="journal article" date="2014" name="Int. J. Syst. Evol. Microbiol.">
        <title>Complete genome sequence of Corynebacterium casei LMG S-19264T (=DSM 44701T), isolated from a smear-ripened cheese.</title>
        <authorList>
            <consortium name="US DOE Joint Genome Institute (JGI-PGF)"/>
            <person name="Walter F."/>
            <person name="Albersmeier A."/>
            <person name="Kalinowski J."/>
            <person name="Ruckert C."/>
        </authorList>
    </citation>
    <scope>NUCLEOTIDE SEQUENCE</scope>
    <source>
        <strain evidence="3">CGMCC 1.15519</strain>
    </source>
</reference>
<dbReference type="Gene3D" id="3.30.9.10">
    <property type="entry name" value="D-Amino Acid Oxidase, subunit A, domain 2"/>
    <property type="match status" value="1"/>
</dbReference>
<evidence type="ECO:0000313" key="4">
    <source>
        <dbReference type="Proteomes" id="UP000635071"/>
    </source>
</evidence>
<sequence length="401" mass="41889">MVGDRETDVLVIGGGVAGLSAALHLAEAGVNVTLLEAGEVGSGATGQSGGLIAPDFIRHSPAKVEAAFGTQAGGRLVRLVAKSAQLCFDLVARHGIDCDARQDGFWSPAHTEPLVAAQQDYAEQWRERGFDVDFVGPEETGAALGSREYLGALRFIDGGSLNPLAFARGLARVAAGAGAGVFTGCPVSGLVQTAGGWRAVTPRGSVTARRLVLAANGGNPALHPALRDTILPLRVVEFATEPLSAAERAWILPRGGSFTDKKPYVFTARYDGGGGLVSAFARTFLVQGERAVRAEARRRLVRAFEGMATPRISHVWEGTAWVNTSFLPELYDLGGDALAIQACNGRGLAINAGIGREVAQALAAGSRSGLSVTPRRPVPIRMHAGAMVLPRLLMSLARLSN</sequence>
<comment type="caution">
    <text evidence="3">The sequence shown here is derived from an EMBL/GenBank/DDBJ whole genome shotgun (WGS) entry which is preliminary data.</text>
</comment>
<dbReference type="Proteomes" id="UP000635071">
    <property type="component" value="Unassembled WGS sequence"/>
</dbReference>
<dbReference type="PANTHER" id="PTHR13847:SF281">
    <property type="entry name" value="FAD DEPENDENT OXIDOREDUCTASE DOMAIN-CONTAINING PROTEIN"/>
    <property type="match status" value="1"/>
</dbReference>
<keyword evidence="1" id="KW-0560">Oxidoreductase</keyword>
<evidence type="ECO:0000259" key="2">
    <source>
        <dbReference type="Pfam" id="PF01266"/>
    </source>
</evidence>
<dbReference type="PANTHER" id="PTHR13847">
    <property type="entry name" value="SARCOSINE DEHYDROGENASE-RELATED"/>
    <property type="match status" value="1"/>
</dbReference>
<dbReference type="AlphaFoldDB" id="A0A916ZUG0"/>
<dbReference type="SUPFAM" id="SSF51905">
    <property type="entry name" value="FAD/NAD(P)-binding domain"/>
    <property type="match status" value="1"/>
</dbReference>
<gene>
    <name evidence="3" type="ORF">GCM10011529_21510</name>
</gene>